<dbReference type="EMBL" id="MPTB01000001">
    <property type="protein sequence ID" value="OMD53782.1"/>
    <property type="molecule type" value="Genomic_DNA"/>
</dbReference>
<dbReference type="PANTHER" id="PTHR46832">
    <property type="entry name" value="5'-METHYLTHIOADENOSINE/S-ADENOSYLHOMOCYSTEINE NUCLEOSIDASE"/>
    <property type="match status" value="1"/>
</dbReference>
<dbReference type="InterPro" id="IPR035994">
    <property type="entry name" value="Nucleoside_phosphorylase_sf"/>
</dbReference>
<gene>
    <name evidence="2" type="ORF">BSK56_01140</name>
</gene>
<keyword evidence="3" id="KW-1185">Reference proteome</keyword>
<proteinExistence type="predicted"/>
<dbReference type="InterPro" id="IPR000845">
    <property type="entry name" value="Nucleoside_phosphorylase_d"/>
</dbReference>
<accession>A0ABX3HS31</accession>
<dbReference type="CDD" id="cd09008">
    <property type="entry name" value="MTAN"/>
    <property type="match status" value="1"/>
</dbReference>
<dbReference type="Pfam" id="PF01048">
    <property type="entry name" value="PNP_UDP_1"/>
    <property type="match status" value="1"/>
</dbReference>
<evidence type="ECO:0000259" key="1">
    <source>
        <dbReference type="Pfam" id="PF01048"/>
    </source>
</evidence>
<evidence type="ECO:0000313" key="2">
    <source>
        <dbReference type="EMBL" id="OMD53782.1"/>
    </source>
</evidence>
<sequence>MISGEEFIASSEKRKRLDSFGAMCVDMESASIAQNCYVNHIPFVVIRSISDHADEESVESFETHVESGSLNALCLVEKLLVSLHKQPLI</sequence>
<organism evidence="2 3">
    <name type="scientific">Paenibacillus borealis</name>
    <dbReference type="NCBI Taxonomy" id="160799"/>
    <lineage>
        <taxon>Bacteria</taxon>
        <taxon>Bacillati</taxon>
        <taxon>Bacillota</taxon>
        <taxon>Bacilli</taxon>
        <taxon>Bacillales</taxon>
        <taxon>Paenibacillaceae</taxon>
        <taxon>Paenibacillus</taxon>
    </lineage>
</organism>
<dbReference type="PANTHER" id="PTHR46832:SF1">
    <property type="entry name" value="5'-METHYLTHIOADENOSINE_S-ADENOSYLHOMOCYSTEINE NUCLEOSIDASE"/>
    <property type="match status" value="1"/>
</dbReference>
<protein>
    <recommendedName>
        <fullName evidence="1">Nucleoside phosphorylase domain-containing protein</fullName>
    </recommendedName>
</protein>
<reference evidence="2 3" key="1">
    <citation type="submission" date="2016-10" db="EMBL/GenBank/DDBJ databases">
        <title>Paenibacillus species isolates.</title>
        <authorList>
            <person name="Beno S.M."/>
        </authorList>
    </citation>
    <scope>NUCLEOTIDE SEQUENCE [LARGE SCALE GENOMIC DNA]</scope>
    <source>
        <strain evidence="2 3">FSL H7-0744</strain>
    </source>
</reference>
<feature type="domain" description="Nucleoside phosphorylase" evidence="1">
    <location>
        <begin position="2"/>
        <end position="79"/>
    </location>
</feature>
<dbReference type="SUPFAM" id="SSF53167">
    <property type="entry name" value="Purine and uridine phosphorylases"/>
    <property type="match status" value="1"/>
</dbReference>
<name>A0ABX3HS31_PAEBO</name>
<dbReference type="Gene3D" id="3.40.50.1580">
    <property type="entry name" value="Nucleoside phosphorylase domain"/>
    <property type="match status" value="1"/>
</dbReference>
<evidence type="ECO:0000313" key="3">
    <source>
        <dbReference type="Proteomes" id="UP000187412"/>
    </source>
</evidence>
<dbReference type="Proteomes" id="UP000187412">
    <property type="component" value="Unassembled WGS sequence"/>
</dbReference>
<comment type="caution">
    <text evidence="2">The sequence shown here is derived from an EMBL/GenBank/DDBJ whole genome shotgun (WGS) entry which is preliminary data.</text>
</comment>